<evidence type="ECO:0000256" key="1">
    <source>
        <dbReference type="SAM" id="MobiDB-lite"/>
    </source>
</evidence>
<dbReference type="EMBL" id="GBXM01051827">
    <property type="protein sequence ID" value="JAH56750.1"/>
    <property type="molecule type" value="Transcribed_RNA"/>
</dbReference>
<dbReference type="AlphaFoldDB" id="A0A0E9TV29"/>
<reference evidence="2" key="2">
    <citation type="journal article" date="2015" name="Fish Shellfish Immunol.">
        <title>Early steps in the European eel (Anguilla anguilla)-Vibrio vulnificus interaction in the gills: Role of the RtxA13 toxin.</title>
        <authorList>
            <person name="Callol A."/>
            <person name="Pajuelo D."/>
            <person name="Ebbesson L."/>
            <person name="Teles M."/>
            <person name="MacKenzie S."/>
            <person name="Amaro C."/>
        </authorList>
    </citation>
    <scope>NUCLEOTIDE SEQUENCE</scope>
</reference>
<accession>A0A0E9TV29</accession>
<sequence>MMWPHGRVEPKKRKVNCPQQFN</sequence>
<reference evidence="2" key="1">
    <citation type="submission" date="2014-11" db="EMBL/GenBank/DDBJ databases">
        <authorList>
            <person name="Amaro Gonzalez C."/>
        </authorList>
    </citation>
    <scope>NUCLEOTIDE SEQUENCE</scope>
</reference>
<evidence type="ECO:0000313" key="2">
    <source>
        <dbReference type="EMBL" id="JAH56750.1"/>
    </source>
</evidence>
<organism evidence="2">
    <name type="scientific">Anguilla anguilla</name>
    <name type="common">European freshwater eel</name>
    <name type="synonym">Muraena anguilla</name>
    <dbReference type="NCBI Taxonomy" id="7936"/>
    <lineage>
        <taxon>Eukaryota</taxon>
        <taxon>Metazoa</taxon>
        <taxon>Chordata</taxon>
        <taxon>Craniata</taxon>
        <taxon>Vertebrata</taxon>
        <taxon>Euteleostomi</taxon>
        <taxon>Actinopterygii</taxon>
        <taxon>Neopterygii</taxon>
        <taxon>Teleostei</taxon>
        <taxon>Anguilliformes</taxon>
        <taxon>Anguillidae</taxon>
        <taxon>Anguilla</taxon>
    </lineage>
</organism>
<name>A0A0E9TV29_ANGAN</name>
<proteinExistence type="predicted"/>
<protein>
    <submittedName>
        <fullName evidence="2">Uncharacterized protein</fullName>
    </submittedName>
</protein>
<feature type="region of interest" description="Disordered" evidence="1">
    <location>
        <begin position="1"/>
        <end position="22"/>
    </location>
</feature>